<protein>
    <recommendedName>
        <fullName evidence="2">RING-type domain-containing protein</fullName>
    </recommendedName>
</protein>
<name>A0A6C0BP81_9ZZZZ</name>
<dbReference type="EMBL" id="MN739215">
    <property type="protein sequence ID" value="QHS93976.1"/>
    <property type="molecule type" value="Genomic_DNA"/>
</dbReference>
<sequence>MSITDVCSICIEPFNKSNRKQIICSHCKLECCTCCVRTYLESVIVAPQCMKCHRPWSHQYIRENFGPSFVKKISDVHKSVLFTEQLTLLPYTQEYVNLKERYELLKKEEGVLAEIVNTMKIDISKVKKKYKKDKANKDDLSEIKEEYKKVCNEKTKKMREKYNIIRIMNSSYYYPVRNSHRTEMVSSSSVTSKSKGPQYIKPCGKDECKGYVNKTDSTCELCNTTYCSKCMEENNDNHKCKEEDVLTISMLNKDTKSCPVCATLIHRISGCSDMFCVNCKTAFNWNTLEINKRGNSNPHFYQWLREHRGSVVTPLMNNNDCNRIVGIYEVFRTNNFRRMEDEQQDKVTNILQALHHYESCANSCTALKDYKKTRYDDFHLVTLQHRVDYMRNKLSEVKFKQALLRSNKAREYNNNITEIISSIRDFKQNILQMLAYSDTYSYFTFIQESMNFINYINECVRHIDHVYYNKNKDKDFITIIQV</sequence>
<organism evidence="1">
    <name type="scientific">viral metagenome</name>
    <dbReference type="NCBI Taxonomy" id="1070528"/>
    <lineage>
        <taxon>unclassified sequences</taxon>
        <taxon>metagenomes</taxon>
        <taxon>organismal metagenomes</taxon>
    </lineage>
</organism>
<dbReference type="AlphaFoldDB" id="A0A6C0BP81"/>
<accession>A0A6C0BP81</accession>
<dbReference type="PANTHER" id="PTHR11685">
    <property type="entry name" value="RBR FAMILY RING FINGER AND IBR DOMAIN-CONTAINING"/>
    <property type="match status" value="1"/>
</dbReference>
<dbReference type="GO" id="GO:0004842">
    <property type="term" value="F:ubiquitin-protein transferase activity"/>
    <property type="evidence" value="ECO:0007669"/>
    <property type="project" value="InterPro"/>
</dbReference>
<proteinExistence type="predicted"/>
<dbReference type="GO" id="GO:0016567">
    <property type="term" value="P:protein ubiquitination"/>
    <property type="evidence" value="ECO:0007669"/>
    <property type="project" value="InterPro"/>
</dbReference>
<evidence type="ECO:0008006" key="2">
    <source>
        <dbReference type="Google" id="ProtNLM"/>
    </source>
</evidence>
<reference evidence="1" key="1">
    <citation type="journal article" date="2020" name="Nature">
        <title>Giant virus diversity and host interactions through global metagenomics.</title>
        <authorList>
            <person name="Schulz F."/>
            <person name="Roux S."/>
            <person name="Paez-Espino D."/>
            <person name="Jungbluth S."/>
            <person name="Walsh D.A."/>
            <person name="Denef V.J."/>
            <person name="McMahon K.D."/>
            <person name="Konstantinidis K.T."/>
            <person name="Eloe-Fadrosh E.A."/>
            <person name="Kyrpides N.C."/>
            <person name="Woyke T."/>
        </authorList>
    </citation>
    <scope>NUCLEOTIDE SEQUENCE</scope>
    <source>
        <strain evidence="1">GVMAG-M-3300018416-26</strain>
    </source>
</reference>
<dbReference type="Gene3D" id="1.20.120.1750">
    <property type="match status" value="1"/>
</dbReference>
<evidence type="ECO:0000313" key="1">
    <source>
        <dbReference type="EMBL" id="QHS93976.1"/>
    </source>
</evidence>
<dbReference type="SUPFAM" id="SSF57850">
    <property type="entry name" value="RING/U-box"/>
    <property type="match status" value="1"/>
</dbReference>
<dbReference type="InterPro" id="IPR031127">
    <property type="entry name" value="E3_UB_ligase_RBR"/>
</dbReference>